<feature type="region of interest" description="Disordered" evidence="1">
    <location>
        <begin position="281"/>
        <end position="486"/>
    </location>
</feature>
<evidence type="ECO:0000313" key="3">
    <source>
        <dbReference type="Proteomes" id="UP000076798"/>
    </source>
</evidence>
<proteinExistence type="predicted"/>
<dbReference type="EMBL" id="KV428296">
    <property type="protein sequence ID" value="KZT32772.1"/>
    <property type="molecule type" value="Genomic_DNA"/>
</dbReference>
<feature type="compositionally biased region" description="Low complexity" evidence="1">
    <location>
        <begin position="40"/>
        <end position="53"/>
    </location>
</feature>
<feature type="compositionally biased region" description="Polar residues" evidence="1">
    <location>
        <begin position="418"/>
        <end position="451"/>
    </location>
</feature>
<gene>
    <name evidence="2" type="ORF">SISSUDRAFT_487422</name>
</gene>
<dbReference type="STRING" id="1314776.A0A165Y1D0"/>
<feature type="region of interest" description="Disordered" evidence="1">
    <location>
        <begin position="39"/>
        <end position="194"/>
    </location>
</feature>
<feature type="compositionally biased region" description="Pro residues" evidence="1">
    <location>
        <begin position="315"/>
        <end position="330"/>
    </location>
</feature>
<dbReference type="Proteomes" id="UP000076798">
    <property type="component" value="Unassembled WGS sequence"/>
</dbReference>
<feature type="compositionally biased region" description="Low complexity" evidence="1">
    <location>
        <begin position="151"/>
        <end position="166"/>
    </location>
</feature>
<dbReference type="AlphaFoldDB" id="A0A165Y1D0"/>
<feature type="compositionally biased region" description="Basic and acidic residues" evidence="1">
    <location>
        <begin position="381"/>
        <end position="397"/>
    </location>
</feature>
<feature type="compositionally biased region" description="Low complexity" evidence="1">
    <location>
        <begin position="133"/>
        <end position="142"/>
    </location>
</feature>
<protein>
    <submittedName>
        <fullName evidence="2">Uncharacterized protein</fullName>
    </submittedName>
</protein>
<name>A0A165Y1D0_9AGAM</name>
<feature type="compositionally biased region" description="Polar residues" evidence="1">
    <location>
        <begin position="167"/>
        <end position="181"/>
    </location>
</feature>
<evidence type="ECO:0000256" key="1">
    <source>
        <dbReference type="SAM" id="MobiDB-lite"/>
    </source>
</evidence>
<dbReference type="OrthoDB" id="1049195at2759"/>
<reference evidence="2 3" key="1">
    <citation type="journal article" date="2016" name="Mol. Biol. Evol.">
        <title>Comparative Genomics of Early-Diverging Mushroom-Forming Fungi Provides Insights into the Origins of Lignocellulose Decay Capabilities.</title>
        <authorList>
            <person name="Nagy L.G."/>
            <person name="Riley R."/>
            <person name="Tritt A."/>
            <person name="Adam C."/>
            <person name="Daum C."/>
            <person name="Floudas D."/>
            <person name="Sun H."/>
            <person name="Yadav J.S."/>
            <person name="Pangilinan J."/>
            <person name="Larsson K.H."/>
            <person name="Matsuura K."/>
            <person name="Barry K."/>
            <person name="Labutti K."/>
            <person name="Kuo R."/>
            <person name="Ohm R.A."/>
            <person name="Bhattacharya S.S."/>
            <person name="Shirouzu T."/>
            <person name="Yoshinaga Y."/>
            <person name="Martin F.M."/>
            <person name="Grigoriev I.V."/>
            <person name="Hibbett D.S."/>
        </authorList>
    </citation>
    <scope>NUCLEOTIDE SEQUENCE [LARGE SCALE GENOMIC DNA]</scope>
    <source>
        <strain evidence="2 3">HHB10207 ss-3</strain>
    </source>
</reference>
<feature type="compositionally biased region" description="Pro residues" evidence="1">
    <location>
        <begin position="94"/>
        <end position="122"/>
    </location>
</feature>
<evidence type="ECO:0000313" key="2">
    <source>
        <dbReference type="EMBL" id="KZT32772.1"/>
    </source>
</evidence>
<keyword evidence="3" id="KW-1185">Reference proteome</keyword>
<sequence>MGLLLPISRNNHIHAIHRYEYNGRTLKVHHDKFTPSLALSMSSPGRSSFPSSPLDHIPSPFQLAHGSGHRPSPLSNVVQPDHSHYAGSYSFGPPSGPPTPYDHPLSAPPPMSPQRSLPPPSGPLHNQPAQALSSSVSPSRPSFADKAPAPLNLSGRSTSNSTGSSSKEQSGAHSSSTSPKNNFHPGPIALPPLRGNQISQAASGVSVSPLHHPAYSPHMGLPPITPSMPSFSFMPQNSTPQLHREFLSPGIGPYSPPLVDGGFWGRTPGAWVNPAPGAPLHAHSPMDSPANAPHDPAYSANMRRVNTEPGDYFPPVMPQEPPDYFPPMPPEQRDTGDDETSTATSHRGRPGSGFSDRSSDLGLGGPGKTSSIATSFDDAQELERRASGDGSKSDPKHTSPASLEVTGRTYSDGAPKPRSSTPAVSTPSKTDQQHIQGWDGTSTDLTFNHNQEFAKALGMPYGRRASWTPGTEKPPSLPQKNSDPVL</sequence>
<organism evidence="2 3">
    <name type="scientific">Sistotremastrum suecicum HHB10207 ss-3</name>
    <dbReference type="NCBI Taxonomy" id="1314776"/>
    <lineage>
        <taxon>Eukaryota</taxon>
        <taxon>Fungi</taxon>
        <taxon>Dikarya</taxon>
        <taxon>Basidiomycota</taxon>
        <taxon>Agaricomycotina</taxon>
        <taxon>Agaricomycetes</taxon>
        <taxon>Sistotremastrales</taxon>
        <taxon>Sistotremastraceae</taxon>
        <taxon>Sistotremastrum</taxon>
    </lineage>
</organism>
<accession>A0A165Y1D0</accession>